<dbReference type="PANTHER" id="PTHR11739">
    <property type="entry name" value="CITRATE SYNTHASE"/>
    <property type="match status" value="1"/>
</dbReference>
<comment type="pathway">
    <text evidence="1">Carbohydrate metabolism; tricarboxylic acid cycle; isocitrate from oxaloacetate: step 1/2.</text>
</comment>
<dbReference type="Gene3D" id="1.10.230.10">
    <property type="entry name" value="Cytochrome P450-Terp, domain 2"/>
    <property type="match status" value="1"/>
</dbReference>
<evidence type="ECO:0000256" key="1">
    <source>
        <dbReference type="ARBA" id="ARBA00004751"/>
    </source>
</evidence>
<dbReference type="GO" id="GO:0050440">
    <property type="term" value="F:2-methylcitrate synthase activity"/>
    <property type="evidence" value="ECO:0007669"/>
    <property type="project" value="UniProtKB-EC"/>
</dbReference>
<reference evidence="11" key="1">
    <citation type="journal article" date="2014" name="Int. J. Syst. Evol. Microbiol.">
        <title>Complete genome sequence of Corynebacterium casei LMG S-19264T (=DSM 44701T), isolated from a smear-ripened cheese.</title>
        <authorList>
            <consortium name="US DOE Joint Genome Institute (JGI-PGF)"/>
            <person name="Walter F."/>
            <person name="Albersmeier A."/>
            <person name="Kalinowski J."/>
            <person name="Ruckert C."/>
        </authorList>
    </citation>
    <scope>NUCLEOTIDE SEQUENCE</scope>
    <source>
        <strain evidence="11">JCM 30078</strain>
    </source>
</reference>
<dbReference type="Proteomes" id="UP000635983">
    <property type="component" value="Unassembled WGS sequence"/>
</dbReference>
<dbReference type="GO" id="GO:0019679">
    <property type="term" value="P:propionate metabolic process, methylcitrate cycle"/>
    <property type="evidence" value="ECO:0007669"/>
    <property type="project" value="TreeGrafter"/>
</dbReference>
<evidence type="ECO:0000256" key="10">
    <source>
        <dbReference type="RuleBase" id="RU003406"/>
    </source>
</evidence>
<keyword evidence="5 8" id="KW-0808">Transferase</keyword>
<dbReference type="PROSITE" id="PS00480">
    <property type="entry name" value="CITRATE_SYNTHASE"/>
    <property type="match status" value="1"/>
</dbReference>
<evidence type="ECO:0000256" key="2">
    <source>
        <dbReference type="ARBA" id="ARBA00005026"/>
    </source>
</evidence>
<proteinExistence type="inferred from homology"/>
<feature type="active site" evidence="9">
    <location>
        <position position="312"/>
    </location>
</feature>
<sequence>MAEAKVLGGAGLRGQVAGQTALCTVGKTGSGLTYRGYDVKALADGACFEEVAYLLIHGELPNKSQLAAYQTRLQGLRDLPQRLKETLERIPKKTHPMDVMRTGCSMLGTLEPEKDFEHQRDVTDRLLAAFPAILLYWYRYTHDGVRIDCRSNELTTGGHFLALLHGKKPSDLHVRVMNVSLILYAEHEFNASTFTARVCASTLSDLYSCITAAIGSLRGPLHGGANEAAMALIERFAAPEDAREELLGMLERKEKIMGFGHAVYRESDPRNEVIKGWAKQLAEATGDTVMFPVSEIIDKTMAEEKKLFPNADFYHASAYHFMGIPTSLFTPIFVCSRLTGWAAHVYEQRANNRIIRPSAEYTGPDLRTFVPLDQR</sequence>
<dbReference type="InterPro" id="IPR024176">
    <property type="entry name" value="Citrate_synthase_bac-typ"/>
</dbReference>
<dbReference type="CDD" id="cd06108">
    <property type="entry name" value="Ec2MCS_like"/>
    <property type="match status" value="1"/>
</dbReference>
<evidence type="ECO:0000256" key="4">
    <source>
        <dbReference type="ARBA" id="ARBA00022532"/>
    </source>
</evidence>
<dbReference type="GO" id="GO:0005737">
    <property type="term" value="C:cytoplasm"/>
    <property type="evidence" value="ECO:0007669"/>
    <property type="project" value="InterPro"/>
</dbReference>
<keyword evidence="12" id="KW-1185">Reference proteome</keyword>
<gene>
    <name evidence="11" type="primary">prpC</name>
    <name evidence="11" type="ORF">GCM10009304_35160</name>
</gene>
<comment type="catalytic activity">
    <reaction evidence="7">
        <text>oxaloacetate + acetyl-CoA + H2O = citrate + CoA + H(+)</text>
        <dbReference type="Rhea" id="RHEA:16845"/>
        <dbReference type="ChEBI" id="CHEBI:15377"/>
        <dbReference type="ChEBI" id="CHEBI:15378"/>
        <dbReference type="ChEBI" id="CHEBI:16452"/>
        <dbReference type="ChEBI" id="CHEBI:16947"/>
        <dbReference type="ChEBI" id="CHEBI:57287"/>
        <dbReference type="ChEBI" id="CHEBI:57288"/>
        <dbReference type="EC" id="2.3.3.16"/>
    </reaction>
</comment>
<dbReference type="PRINTS" id="PR00143">
    <property type="entry name" value="CITRTSNTHASE"/>
</dbReference>
<dbReference type="InterPro" id="IPR011278">
    <property type="entry name" value="2-MeCitrate/Citrate_synth_II"/>
</dbReference>
<organism evidence="11 12">
    <name type="scientific">Pseudomonas matsuisoli</name>
    <dbReference type="NCBI Taxonomy" id="1515666"/>
    <lineage>
        <taxon>Bacteria</taxon>
        <taxon>Pseudomonadati</taxon>
        <taxon>Pseudomonadota</taxon>
        <taxon>Gammaproteobacteria</taxon>
        <taxon>Pseudomonadales</taxon>
        <taxon>Pseudomonadaceae</taxon>
        <taxon>Pseudomonas</taxon>
    </lineage>
</organism>
<dbReference type="InterPro" id="IPR016143">
    <property type="entry name" value="Citrate_synth-like_sm_a-sub"/>
</dbReference>
<evidence type="ECO:0000313" key="12">
    <source>
        <dbReference type="Proteomes" id="UP000635983"/>
    </source>
</evidence>
<dbReference type="Gene3D" id="1.10.580.10">
    <property type="entry name" value="Citrate Synthase, domain 1"/>
    <property type="match status" value="1"/>
</dbReference>
<dbReference type="GO" id="GO:0005975">
    <property type="term" value="P:carbohydrate metabolic process"/>
    <property type="evidence" value="ECO:0007669"/>
    <property type="project" value="TreeGrafter"/>
</dbReference>
<dbReference type="Pfam" id="PF00285">
    <property type="entry name" value="Citrate_synt"/>
    <property type="match status" value="1"/>
</dbReference>
<dbReference type="RefSeq" id="WP_188985037.1">
    <property type="nucleotide sequence ID" value="NZ_BMPO01000009.1"/>
</dbReference>
<dbReference type="InterPro" id="IPR019810">
    <property type="entry name" value="Citrate_synthase_AS"/>
</dbReference>
<evidence type="ECO:0000256" key="7">
    <source>
        <dbReference type="ARBA" id="ARBA00049288"/>
    </source>
</evidence>
<comment type="similarity">
    <text evidence="3 8 10">Belongs to the citrate synthase family.</text>
</comment>
<evidence type="ECO:0000256" key="5">
    <source>
        <dbReference type="ARBA" id="ARBA00022679"/>
    </source>
</evidence>
<evidence type="ECO:0000313" key="11">
    <source>
        <dbReference type="EMBL" id="GGK06099.1"/>
    </source>
</evidence>
<dbReference type="GO" id="GO:0006099">
    <property type="term" value="P:tricarboxylic acid cycle"/>
    <property type="evidence" value="ECO:0007669"/>
    <property type="project" value="UniProtKB-KW"/>
</dbReference>
<dbReference type="PIRSF" id="PIRSF001369">
    <property type="entry name" value="Citrate_synth"/>
    <property type="match status" value="1"/>
</dbReference>
<comment type="catalytic activity">
    <reaction evidence="6">
        <text>propanoyl-CoA + oxaloacetate + H2O = (2S,3S)-2-methylcitrate + CoA + H(+)</text>
        <dbReference type="Rhea" id="RHEA:23780"/>
        <dbReference type="ChEBI" id="CHEBI:15377"/>
        <dbReference type="ChEBI" id="CHEBI:15378"/>
        <dbReference type="ChEBI" id="CHEBI:16452"/>
        <dbReference type="ChEBI" id="CHEBI:57287"/>
        <dbReference type="ChEBI" id="CHEBI:57392"/>
        <dbReference type="ChEBI" id="CHEBI:58853"/>
        <dbReference type="EC" id="2.3.3.5"/>
    </reaction>
</comment>
<comment type="caution">
    <text evidence="11">The sequence shown here is derived from an EMBL/GenBank/DDBJ whole genome shotgun (WGS) entry which is preliminary data.</text>
</comment>
<dbReference type="SUPFAM" id="SSF48256">
    <property type="entry name" value="Citrate synthase"/>
    <property type="match status" value="1"/>
</dbReference>
<dbReference type="NCBIfam" id="NF009006">
    <property type="entry name" value="PRK12351.1"/>
    <property type="match status" value="1"/>
</dbReference>
<evidence type="ECO:0000256" key="9">
    <source>
        <dbReference type="PIRSR" id="PIRSR001369-1"/>
    </source>
</evidence>
<dbReference type="NCBIfam" id="TIGR01800">
    <property type="entry name" value="cit_synth_II"/>
    <property type="match status" value="1"/>
</dbReference>
<evidence type="ECO:0000256" key="8">
    <source>
        <dbReference type="PIRNR" id="PIRNR001369"/>
    </source>
</evidence>
<dbReference type="InterPro" id="IPR016142">
    <property type="entry name" value="Citrate_synth-like_lrg_a-sub"/>
</dbReference>
<evidence type="ECO:0000256" key="6">
    <source>
        <dbReference type="ARBA" id="ARBA00049052"/>
    </source>
</evidence>
<comment type="pathway">
    <text evidence="2">Organic acid metabolism; propanoate degradation.</text>
</comment>
<dbReference type="AlphaFoldDB" id="A0A917Q1T5"/>
<dbReference type="EMBL" id="BMPO01000009">
    <property type="protein sequence ID" value="GGK06099.1"/>
    <property type="molecule type" value="Genomic_DNA"/>
</dbReference>
<feature type="active site" evidence="9">
    <location>
        <position position="261"/>
    </location>
</feature>
<evidence type="ECO:0000256" key="3">
    <source>
        <dbReference type="ARBA" id="ARBA00010566"/>
    </source>
</evidence>
<dbReference type="InterPro" id="IPR002020">
    <property type="entry name" value="Citrate_synthase"/>
</dbReference>
<dbReference type="InterPro" id="IPR036969">
    <property type="entry name" value="Citrate_synthase_sf"/>
</dbReference>
<name>A0A917Q1T5_9PSED</name>
<keyword evidence="4" id="KW-0816">Tricarboxylic acid cycle</keyword>
<dbReference type="PANTHER" id="PTHR11739:SF25">
    <property type="entry name" value="CITRATE SYNTHASE-RELATED PROTEIN DDB_G0287281"/>
    <property type="match status" value="1"/>
</dbReference>
<dbReference type="FunFam" id="1.10.230.10:FF:000003">
    <property type="entry name" value="Citrate synthase"/>
    <property type="match status" value="1"/>
</dbReference>
<protein>
    <recommendedName>
        <fullName evidence="8">Citrate synthase</fullName>
    </recommendedName>
</protein>
<reference evidence="11" key="2">
    <citation type="submission" date="2020-09" db="EMBL/GenBank/DDBJ databases">
        <authorList>
            <person name="Sun Q."/>
            <person name="Ohkuma M."/>
        </authorList>
    </citation>
    <scope>NUCLEOTIDE SEQUENCE</scope>
    <source>
        <strain evidence="11">JCM 30078</strain>
    </source>
</reference>
<dbReference type="GO" id="GO:0036440">
    <property type="term" value="F:citrate synthase activity"/>
    <property type="evidence" value="ECO:0007669"/>
    <property type="project" value="UniProtKB-EC"/>
</dbReference>
<accession>A0A917Q1T5</accession>